<feature type="domain" description="ACT" evidence="10">
    <location>
        <begin position="457"/>
        <end position="530"/>
    </location>
</feature>
<dbReference type="OrthoDB" id="9805416at2"/>
<dbReference type="InterPro" id="IPR002912">
    <property type="entry name" value="ACT_dom"/>
</dbReference>
<dbReference type="Gene3D" id="3.30.1330.90">
    <property type="entry name" value="D-3-phosphoglycerate dehydrogenase, domain 3"/>
    <property type="match status" value="1"/>
</dbReference>
<dbReference type="PANTHER" id="PTHR42938">
    <property type="entry name" value="FORMATE DEHYDROGENASE 1"/>
    <property type="match status" value="1"/>
</dbReference>
<sequence length="530" mass="57238">MPHTVLITDPVDPVCTDMLENKGFEVDLLLEYDEETLREHVSSANGWIVRSGTTVTAELIELADNLEVIGRAGVGVDNIDLDAATRKGVLVCNAPDGNTISTAEHTTAMMQALARTIPQANRSLLSGKWERKKFSGSELHSKTLGIVGVGKVGRAVAERMQGFGMKLLGFDPLVSEEVAARHDIELVDLDTLIENSDFITIHTPMNEETRGLLGTEAFERCKDGVRVVNCARGGIVDEMALLDALKAGKVAGAALDVYSKEPPPEELTELIQHPNVVATPHIAATTGAAQEKVAQQITEQVINGLMGEPVMTPVNGMAIRMAAQPEVQTYLELADRLGQIAYQLMEGNAQSLTVKCRGEVPRRYAEVLSVAALRGVLNQWADEPVNFINAPVLAEDMGLRFSETREAEHGSYTNLIEVEVKAGDETHVVAGTIFHGTDLRIVRIDTYELEAKPEGEMILYRNVDRPGMLATVGDLLAKANVNIGALALGRKARGEMALTAVSVDDEVPAAVLEEIASLDGVEDVRSVKIR</sequence>
<dbReference type="CDD" id="cd12173">
    <property type="entry name" value="PGDH_4"/>
    <property type="match status" value="1"/>
</dbReference>
<evidence type="ECO:0000256" key="9">
    <source>
        <dbReference type="RuleBase" id="RU363003"/>
    </source>
</evidence>
<reference evidence="11 12" key="1">
    <citation type="submission" date="2017-10" db="EMBL/GenBank/DDBJ databases">
        <title>Draft genome of Longibacter Salinarum.</title>
        <authorList>
            <person name="Goh K.M."/>
            <person name="Shamsir M.S."/>
            <person name="Lim S.W."/>
        </authorList>
    </citation>
    <scope>NUCLEOTIDE SEQUENCE [LARGE SCALE GENOMIC DNA]</scope>
    <source>
        <strain evidence="11 12">KCTC 52045</strain>
    </source>
</reference>
<dbReference type="SUPFAM" id="SSF52283">
    <property type="entry name" value="Formate/glycerate dehydrogenase catalytic domain-like"/>
    <property type="match status" value="1"/>
</dbReference>
<dbReference type="PANTHER" id="PTHR42938:SF9">
    <property type="entry name" value="FORMATE DEHYDROGENASE 1"/>
    <property type="match status" value="1"/>
</dbReference>
<dbReference type="InterPro" id="IPR029009">
    <property type="entry name" value="ASB_dom_sf"/>
</dbReference>
<evidence type="ECO:0000256" key="6">
    <source>
        <dbReference type="ARBA" id="ARBA00023027"/>
    </source>
</evidence>
<dbReference type="AlphaFoldDB" id="A0A2A8CXL6"/>
<dbReference type="FunFam" id="3.40.50.720:FF:000021">
    <property type="entry name" value="D-3-phosphoglycerate dehydrogenase"/>
    <property type="match status" value="1"/>
</dbReference>
<dbReference type="GO" id="GO:0006564">
    <property type="term" value="P:L-serine biosynthetic process"/>
    <property type="evidence" value="ECO:0007669"/>
    <property type="project" value="UniProtKB-UniRule"/>
</dbReference>
<protein>
    <recommendedName>
        <fullName evidence="4 9">D-3-phosphoglycerate dehydrogenase</fullName>
        <ecNumber evidence="9">1.1.1.95</ecNumber>
    </recommendedName>
</protein>
<dbReference type="FunFam" id="3.30.1330.90:FF:000003">
    <property type="entry name" value="D-3-phosphoglycerate dehydrogenase"/>
    <property type="match status" value="1"/>
</dbReference>
<dbReference type="EMBL" id="PDEQ01000004">
    <property type="protein sequence ID" value="PEN13363.1"/>
    <property type="molecule type" value="Genomic_DNA"/>
</dbReference>
<organism evidence="11 12">
    <name type="scientific">Longibacter salinarum</name>
    <dbReference type="NCBI Taxonomy" id="1850348"/>
    <lineage>
        <taxon>Bacteria</taxon>
        <taxon>Pseudomonadati</taxon>
        <taxon>Rhodothermota</taxon>
        <taxon>Rhodothermia</taxon>
        <taxon>Rhodothermales</taxon>
        <taxon>Salisaetaceae</taxon>
        <taxon>Longibacter</taxon>
    </lineage>
</organism>
<dbReference type="SUPFAM" id="SSF55021">
    <property type="entry name" value="ACT-like"/>
    <property type="match status" value="1"/>
</dbReference>
<evidence type="ECO:0000313" key="11">
    <source>
        <dbReference type="EMBL" id="PEN13363.1"/>
    </source>
</evidence>
<evidence type="ECO:0000256" key="3">
    <source>
        <dbReference type="ARBA" id="ARBA00005854"/>
    </source>
</evidence>
<dbReference type="GO" id="GO:0051287">
    <property type="term" value="F:NAD binding"/>
    <property type="evidence" value="ECO:0007669"/>
    <property type="project" value="UniProtKB-UniRule"/>
</dbReference>
<keyword evidence="9" id="KW-0718">Serine biosynthesis</keyword>
<dbReference type="InterPro" id="IPR045865">
    <property type="entry name" value="ACT-like_dom_sf"/>
</dbReference>
<comment type="similarity">
    <text evidence="3 9">Belongs to the D-isomer specific 2-hydroxyacid dehydrogenase family.</text>
</comment>
<evidence type="ECO:0000256" key="8">
    <source>
        <dbReference type="ARBA" id="ARBA00048731"/>
    </source>
</evidence>
<accession>A0A2A8CXL6</accession>
<gene>
    <name evidence="11" type="ORF">CRI94_08530</name>
</gene>
<comment type="pathway">
    <text evidence="2 9">Amino-acid biosynthesis; L-serine biosynthesis; L-serine from 3-phospho-D-glycerate: step 1/3.</text>
</comment>
<evidence type="ECO:0000256" key="1">
    <source>
        <dbReference type="ARBA" id="ARBA00003800"/>
    </source>
</evidence>
<dbReference type="NCBIfam" id="TIGR01327">
    <property type="entry name" value="PGDH"/>
    <property type="match status" value="1"/>
</dbReference>
<dbReference type="PROSITE" id="PS51671">
    <property type="entry name" value="ACT"/>
    <property type="match status" value="1"/>
</dbReference>
<comment type="catalytic activity">
    <reaction evidence="8 9">
        <text>(2R)-3-phosphoglycerate + NAD(+) = 3-phosphooxypyruvate + NADH + H(+)</text>
        <dbReference type="Rhea" id="RHEA:12641"/>
        <dbReference type="ChEBI" id="CHEBI:15378"/>
        <dbReference type="ChEBI" id="CHEBI:18110"/>
        <dbReference type="ChEBI" id="CHEBI:57540"/>
        <dbReference type="ChEBI" id="CHEBI:57945"/>
        <dbReference type="ChEBI" id="CHEBI:58272"/>
        <dbReference type="EC" id="1.1.1.95"/>
    </reaction>
</comment>
<dbReference type="Proteomes" id="UP000220102">
    <property type="component" value="Unassembled WGS sequence"/>
</dbReference>
<dbReference type="PROSITE" id="PS00671">
    <property type="entry name" value="D_2_HYDROXYACID_DH_3"/>
    <property type="match status" value="1"/>
</dbReference>
<comment type="caution">
    <text evidence="11">The sequence shown here is derived from an EMBL/GenBank/DDBJ whole genome shotgun (WGS) entry which is preliminary data.</text>
</comment>
<dbReference type="SUPFAM" id="SSF143548">
    <property type="entry name" value="Serine metabolism enzymes domain"/>
    <property type="match status" value="1"/>
</dbReference>
<keyword evidence="5 9" id="KW-0560">Oxidoreductase</keyword>
<dbReference type="InterPro" id="IPR006139">
    <property type="entry name" value="D-isomer_2_OHA_DH_cat_dom"/>
</dbReference>
<dbReference type="Gene3D" id="3.40.50.720">
    <property type="entry name" value="NAD(P)-binding Rossmann-like Domain"/>
    <property type="match status" value="2"/>
</dbReference>
<keyword evidence="9" id="KW-0028">Amino-acid biosynthesis</keyword>
<dbReference type="SUPFAM" id="SSF51735">
    <property type="entry name" value="NAD(P)-binding Rossmann-fold domains"/>
    <property type="match status" value="1"/>
</dbReference>
<evidence type="ECO:0000256" key="4">
    <source>
        <dbReference type="ARBA" id="ARBA00021582"/>
    </source>
</evidence>
<dbReference type="Pfam" id="PF02826">
    <property type="entry name" value="2-Hacid_dh_C"/>
    <property type="match status" value="1"/>
</dbReference>
<evidence type="ECO:0000256" key="2">
    <source>
        <dbReference type="ARBA" id="ARBA00005216"/>
    </source>
</evidence>
<dbReference type="CDD" id="cd04879">
    <property type="entry name" value="ACT_3PGDH-like"/>
    <property type="match status" value="1"/>
</dbReference>
<dbReference type="Pfam" id="PF01842">
    <property type="entry name" value="ACT"/>
    <property type="match status" value="1"/>
</dbReference>
<comment type="catalytic activity">
    <reaction evidence="7">
        <text>(R)-2-hydroxyglutarate + NAD(+) = 2-oxoglutarate + NADH + H(+)</text>
        <dbReference type="Rhea" id="RHEA:49612"/>
        <dbReference type="ChEBI" id="CHEBI:15378"/>
        <dbReference type="ChEBI" id="CHEBI:15801"/>
        <dbReference type="ChEBI" id="CHEBI:16810"/>
        <dbReference type="ChEBI" id="CHEBI:57540"/>
        <dbReference type="ChEBI" id="CHEBI:57945"/>
        <dbReference type="EC" id="1.1.1.399"/>
    </reaction>
</comment>
<keyword evidence="6 9" id="KW-0520">NAD</keyword>
<dbReference type="InterPro" id="IPR029752">
    <property type="entry name" value="D-isomer_DH_CS1"/>
</dbReference>
<dbReference type="PROSITE" id="PS00065">
    <property type="entry name" value="D_2_HYDROXYACID_DH_1"/>
    <property type="match status" value="1"/>
</dbReference>
<dbReference type="InterPro" id="IPR029753">
    <property type="entry name" value="D-isomer_DH_CS"/>
</dbReference>
<comment type="function">
    <text evidence="1">Catalyzes the reversible oxidation of 3-phospho-D-glycerate to 3-phosphonooxypyruvate, the first step of the phosphorylated L-serine biosynthesis pathway. Also catalyzes the reversible oxidation of 2-hydroxyglutarate to 2-oxoglutarate.</text>
</comment>
<dbReference type="Pfam" id="PF19304">
    <property type="entry name" value="PGDH_inter"/>
    <property type="match status" value="1"/>
</dbReference>
<evidence type="ECO:0000256" key="5">
    <source>
        <dbReference type="ARBA" id="ARBA00023002"/>
    </source>
</evidence>
<dbReference type="FunFam" id="3.30.70.260:FF:000008">
    <property type="entry name" value="D-3-phosphoglycerate dehydrogenase, chloroplastic"/>
    <property type="match status" value="1"/>
</dbReference>
<dbReference type="PROSITE" id="PS00670">
    <property type="entry name" value="D_2_HYDROXYACID_DH_2"/>
    <property type="match status" value="1"/>
</dbReference>
<evidence type="ECO:0000313" key="12">
    <source>
        <dbReference type="Proteomes" id="UP000220102"/>
    </source>
</evidence>
<dbReference type="InterPro" id="IPR036291">
    <property type="entry name" value="NAD(P)-bd_dom_sf"/>
</dbReference>
<dbReference type="InterPro" id="IPR006236">
    <property type="entry name" value="PGDH"/>
</dbReference>
<keyword evidence="12" id="KW-1185">Reference proteome</keyword>
<proteinExistence type="inferred from homology"/>
<dbReference type="InterPro" id="IPR045626">
    <property type="entry name" value="PGDH_ASB_dom"/>
</dbReference>
<dbReference type="RefSeq" id="WP_098075283.1">
    <property type="nucleotide sequence ID" value="NZ_PDEQ01000004.1"/>
</dbReference>
<dbReference type="UniPathway" id="UPA00135">
    <property type="reaction ID" value="UER00196"/>
</dbReference>
<evidence type="ECO:0000256" key="7">
    <source>
        <dbReference type="ARBA" id="ARBA00048126"/>
    </source>
</evidence>
<dbReference type="EC" id="1.1.1.95" evidence="9"/>
<evidence type="ECO:0000259" key="10">
    <source>
        <dbReference type="PROSITE" id="PS51671"/>
    </source>
</evidence>
<name>A0A2A8CXL6_9BACT</name>
<dbReference type="Pfam" id="PF00389">
    <property type="entry name" value="2-Hacid_dh"/>
    <property type="match status" value="1"/>
</dbReference>
<dbReference type="GO" id="GO:0004617">
    <property type="term" value="F:phosphoglycerate dehydrogenase activity"/>
    <property type="evidence" value="ECO:0007669"/>
    <property type="project" value="UniProtKB-UniRule"/>
</dbReference>
<dbReference type="InterPro" id="IPR006140">
    <property type="entry name" value="D-isomer_DH_NAD-bd"/>
</dbReference>
<dbReference type="Gene3D" id="3.30.70.260">
    <property type="match status" value="1"/>
</dbReference>